<gene>
    <name evidence="1" type="ORF">Nepgr_006641</name>
</gene>
<keyword evidence="2" id="KW-1185">Reference proteome</keyword>
<dbReference type="Proteomes" id="UP001279734">
    <property type="component" value="Unassembled WGS sequence"/>
</dbReference>
<accession>A0AAD3XHS9</accession>
<reference evidence="1" key="1">
    <citation type="submission" date="2023-05" db="EMBL/GenBank/DDBJ databases">
        <title>Nepenthes gracilis genome sequencing.</title>
        <authorList>
            <person name="Fukushima K."/>
        </authorList>
    </citation>
    <scope>NUCLEOTIDE SEQUENCE</scope>
    <source>
        <strain evidence="1">SING2019-196</strain>
    </source>
</reference>
<evidence type="ECO:0000313" key="1">
    <source>
        <dbReference type="EMBL" id="GMH04801.1"/>
    </source>
</evidence>
<sequence length="96" mass="10139">MLYSGSMYSAVVMHGFCQALADGWCWNEATVAGIFSCCCGAKAPACLMAPLDAYGHSVDLNPRLQLAPDGVVDSMLDNQVHLPTQLGFADAPAFPD</sequence>
<protein>
    <submittedName>
        <fullName evidence="1">Uncharacterized protein</fullName>
    </submittedName>
</protein>
<proteinExistence type="predicted"/>
<evidence type="ECO:0000313" key="2">
    <source>
        <dbReference type="Proteomes" id="UP001279734"/>
    </source>
</evidence>
<dbReference type="EMBL" id="BSYO01000005">
    <property type="protein sequence ID" value="GMH04801.1"/>
    <property type="molecule type" value="Genomic_DNA"/>
</dbReference>
<organism evidence="1 2">
    <name type="scientific">Nepenthes gracilis</name>
    <name type="common">Slender pitcher plant</name>
    <dbReference type="NCBI Taxonomy" id="150966"/>
    <lineage>
        <taxon>Eukaryota</taxon>
        <taxon>Viridiplantae</taxon>
        <taxon>Streptophyta</taxon>
        <taxon>Embryophyta</taxon>
        <taxon>Tracheophyta</taxon>
        <taxon>Spermatophyta</taxon>
        <taxon>Magnoliopsida</taxon>
        <taxon>eudicotyledons</taxon>
        <taxon>Gunneridae</taxon>
        <taxon>Pentapetalae</taxon>
        <taxon>Caryophyllales</taxon>
        <taxon>Nepenthaceae</taxon>
        <taxon>Nepenthes</taxon>
    </lineage>
</organism>
<dbReference type="AlphaFoldDB" id="A0AAD3XHS9"/>
<name>A0AAD3XHS9_NEPGR</name>
<comment type="caution">
    <text evidence="1">The sequence shown here is derived from an EMBL/GenBank/DDBJ whole genome shotgun (WGS) entry which is preliminary data.</text>
</comment>